<accession>A0ABN8MJ68</accession>
<evidence type="ECO:0000313" key="2">
    <source>
        <dbReference type="EMBL" id="CAH3029756.1"/>
    </source>
</evidence>
<keyword evidence="3" id="KW-1185">Reference proteome</keyword>
<sequence length="63" mass="7038">MAAFVWARRLNQSSFLGLGLYAGDLKGRKQGLLRRDFSTEEIFLIKNKILGQGFALGDTYGDL</sequence>
<evidence type="ECO:0000313" key="3">
    <source>
        <dbReference type="Proteomes" id="UP001159427"/>
    </source>
</evidence>
<dbReference type="Proteomes" id="UP001159427">
    <property type="component" value="Unassembled WGS sequence"/>
</dbReference>
<dbReference type="EMBL" id="CALNXI010000590">
    <property type="protein sequence ID" value="CAH3029754.1"/>
    <property type="molecule type" value="Genomic_DNA"/>
</dbReference>
<gene>
    <name evidence="1" type="ORF">PEVE_00036721</name>
    <name evidence="2" type="ORF">PEVE_00036723</name>
</gene>
<comment type="caution">
    <text evidence="2">The sequence shown here is derived from an EMBL/GenBank/DDBJ whole genome shotgun (WGS) entry which is preliminary data.</text>
</comment>
<protein>
    <submittedName>
        <fullName evidence="2">Uncharacterized protein</fullName>
    </submittedName>
</protein>
<reference evidence="2 3" key="1">
    <citation type="submission" date="2022-05" db="EMBL/GenBank/DDBJ databases">
        <authorList>
            <consortium name="Genoscope - CEA"/>
            <person name="William W."/>
        </authorList>
    </citation>
    <scope>NUCLEOTIDE SEQUENCE [LARGE SCALE GENOMIC DNA]</scope>
</reference>
<dbReference type="EMBL" id="CALNXI010000590">
    <property type="protein sequence ID" value="CAH3029756.1"/>
    <property type="molecule type" value="Genomic_DNA"/>
</dbReference>
<organism evidence="2 3">
    <name type="scientific">Porites evermanni</name>
    <dbReference type="NCBI Taxonomy" id="104178"/>
    <lineage>
        <taxon>Eukaryota</taxon>
        <taxon>Metazoa</taxon>
        <taxon>Cnidaria</taxon>
        <taxon>Anthozoa</taxon>
        <taxon>Hexacorallia</taxon>
        <taxon>Scleractinia</taxon>
        <taxon>Fungiina</taxon>
        <taxon>Poritidae</taxon>
        <taxon>Porites</taxon>
    </lineage>
</organism>
<evidence type="ECO:0000313" key="1">
    <source>
        <dbReference type="EMBL" id="CAH3029754.1"/>
    </source>
</evidence>
<name>A0ABN8MJ68_9CNID</name>
<proteinExistence type="predicted"/>